<reference evidence="2" key="1">
    <citation type="submission" date="2020-06" db="EMBL/GenBank/DDBJ databases">
        <authorList>
            <person name="Li T."/>
            <person name="Hu X."/>
            <person name="Zhang T."/>
            <person name="Song X."/>
            <person name="Zhang H."/>
            <person name="Dai N."/>
            <person name="Sheng W."/>
            <person name="Hou X."/>
            <person name="Wei L."/>
        </authorList>
    </citation>
    <scope>NUCLEOTIDE SEQUENCE</scope>
    <source>
        <strain evidence="2">KEN1</strain>
        <tissue evidence="2">Leaf</tissue>
    </source>
</reference>
<proteinExistence type="predicted"/>
<sequence length="526" mass="58266">MFKSTLPSAETMEDVLGCLESRVTPAMNEEFTKPFTLEEVEQALKQIHPRKSPDPDEALSGLIRQAESEGALQGVAVSRSAPPISHLLFVDNMLIFCQATQEALTRLQLILHSFEEASGLQINKKKYGMVFSKNVVSSTRLELAGILGVAVVAKHDKYLGLPTVTRRSKKEMFDGIKERIREKLHSWSTKKLSQASSVLLKSVIQSIPTYAMSCFRLPDSLLNELESLMAGFFWNCGRGPKIHWVSWAKMCKGKKEGGLGFRRLRECNIALLAKQAWRIIHSRGENLQSVLGQKNTSQLIRRPISLLEGARVSSLITAAHEWDEELIQAKFCPNNANCILGIDLPERGEEDTLIWHFSKKGRFSVGSAYYVATKLKGQAGCSASECSWGFLWKSKAPPKVVLFAWRCIHEALPTLEQLRRRGVRVTDGCGSCNSEKEMCCTLCFFVVLSGWSGPSRDYLGDPLPAPPTVLRNGLEGCGRSLAVGNGISFLPSVGLFGGGGTNAVLRGRVWTHRRWLDWLVGVGVLF</sequence>
<dbReference type="PANTHER" id="PTHR33116:SF86">
    <property type="entry name" value="REVERSE TRANSCRIPTASE DOMAIN-CONTAINING PROTEIN"/>
    <property type="match status" value="1"/>
</dbReference>
<accession>A0AAW2XPJ7</accession>
<reference evidence="2" key="2">
    <citation type="journal article" date="2024" name="Plant">
        <title>Genomic evolution and insights into agronomic trait innovations of Sesamum species.</title>
        <authorList>
            <person name="Miao H."/>
            <person name="Wang L."/>
            <person name="Qu L."/>
            <person name="Liu H."/>
            <person name="Sun Y."/>
            <person name="Le M."/>
            <person name="Wang Q."/>
            <person name="Wei S."/>
            <person name="Zheng Y."/>
            <person name="Lin W."/>
            <person name="Duan Y."/>
            <person name="Cao H."/>
            <person name="Xiong S."/>
            <person name="Wang X."/>
            <person name="Wei L."/>
            <person name="Li C."/>
            <person name="Ma Q."/>
            <person name="Ju M."/>
            <person name="Zhao R."/>
            <person name="Li G."/>
            <person name="Mu C."/>
            <person name="Tian Q."/>
            <person name="Mei H."/>
            <person name="Zhang T."/>
            <person name="Gao T."/>
            <person name="Zhang H."/>
        </authorList>
    </citation>
    <scope>NUCLEOTIDE SEQUENCE</scope>
    <source>
        <strain evidence="2">KEN1</strain>
    </source>
</reference>
<dbReference type="AlphaFoldDB" id="A0AAW2XPJ7"/>
<organism evidence="2">
    <name type="scientific">Sesamum latifolium</name>
    <dbReference type="NCBI Taxonomy" id="2727402"/>
    <lineage>
        <taxon>Eukaryota</taxon>
        <taxon>Viridiplantae</taxon>
        <taxon>Streptophyta</taxon>
        <taxon>Embryophyta</taxon>
        <taxon>Tracheophyta</taxon>
        <taxon>Spermatophyta</taxon>
        <taxon>Magnoliopsida</taxon>
        <taxon>eudicotyledons</taxon>
        <taxon>Gunneridae</taxon>
        <taxon>Pentapetalae</taxon>
        <taxon>asterids</taxon>
        <taxon>lamiids</taxon>
        <taxon>Lamiales</taxon>
        <taxon>Pedaliaceae</taxon>
        <taxon>Sesamum</taxon>
    </lineage>
</organism>
<protein>
    <recommendedName>
        <fullName evidence="1">Reverse transcriptase zinc-binding domain-containing protein</fullName>
    </recommendedName>
</protein>
<dbReference type="EMBL" id="JACGWN010000003">
    <property type="protein sequence ID" value="KAL0455808.1"/>
    <property type="molecule type" value="Genomic_DNA"/>
</dbReference>
<gene>
    <name evidence="2" type="ORF">Slati_0920000</name>
</gene>
<dbReference type="Pfam" id="PF13966">
    <property type="entry name" value="zf-RVT"/>
    <property type="match status" value="1"/>
</dbReference>
<feature type="domain" description="Reverse transcriptase zinc-binding" evidence="1">
    <location>
        <begin position="363"/>
        <end position="439"/>
    </location>
</feature>
<comment type="caution">
    <text evidence="2">The sequence shown here is derived from an EMBL/GenBank/DDBJ whole genome shotgun (WGS) entry which is preliminary data.</text>
</comment>
<dbReference type="PANTHER" id="PTHR33116">
    <property type="entry name" value="REVERSE TRANSCRIPTASE ZINC-BINDING DOMAIN-CONTAINING PROTEIN-RELATED-RELATED"/>
    <property type="match status" value="1"/>
</dbReference>
<evidence type="ECO:0000313" key="2">
    <source>
        <dbReference type="EMBL" id="KAL0455808.1"/>
    </source>
</evidence>
<dbReference type="InterPro" id="IPR026960">
    <property type="entry name" value="RVT-Znf"/>
</dbReference>
<evidence type="ECO:0000259" key="1">
    <source>
        <dbReference type="Pfam" id="PF13966"/>
    </source>
</evidence>
<name>A0AAW2XPJ7_9LAMI</name>